<feature type="transmembrane region" description="Helical" evidence="6">
    <location>
        <begin position="380"/>
        <end position="410"/>
    </location>
</feature>
<dbReference type="PANTHER" id="PTHR11132">
    <property type="entry name" value="SOLUTE CARRIER FAMILY 35"/>
    <property type="match status" value="1"/>
</dbReference>
<evidence type="ECO:0000256" key="1">
    <source>
        <dbReference type="ARBA" id="ARBA00004141"/>
    </source>
</evidence>
<sequence>MGITRSSTQSTYVERKHTRAHHSEYSIASLHNSPQHRQQQPPQYRYQQQQSATLQSQHSIKQSTEAYYTQEHHPYSQSNAGLVTTSITKHIMADMSSKSNGVAEAPGAPLAITIEGMQHPRAVVFMLLWYLFSAGTLFLNKYILSYQNTDPYLLCGMQMFITMLCGAMQMRYPLGCYTPTPQQTRPSNFYTRMAILGLLQLSTIFFGLVALYYVAVSFAETVKSSAPVVTVVMAWLLRGEKTGLLVLATLLPVMFGLALCSSGELSFSLMGLICALTTNVSEVVQSVVSKTVLSDKAYKYTVAELQLFPNMIGVSVQAIAWLFLMPLATIKQLQDTHVLLVVILDGICFHGQTITAYVLMSYVSPVTYSVANTTKRALLIWLSILVFGNPITFTSAIGTVMVLGGVMLYSKAKDQDQRKRQQFSIPAAHITHHYK</sequence>
<evidence type="ECO:0000313" key="8">
    <source>
        <dbReference type="EMBL" id="LAB71110.1"/>
    </source>
</evidence>
<feature type="domain" description="Sugar phosphate transporter" evidence="7">
    <location>
        <begin position="123"/>
        <end position="410"/>
    </location>
</feature>
<comment type="subcellular location">
    <subcellularLocation>
        <location evidence="1">Membrane</location>
        <topology evidence="1">Multi-pass membrane protein</topology>
    </subcellularLocation>
</comment>
<reference evidence="8" key="1">
    <citation type="journal article" date="2018" name="Biosci. Biotechnol. Biochem.">
        <title>Polysaccharide hydrolase of the hadal zone amphipods Hirondellea gigas.</title>
        <authorList>
            <person name="Kobayashi H."/>
            <person name="Nagahama T."/>
            <person name="Arai W."/>
            <person name="Sasagawa Y."/>
            <person name="Umeda M."/>
            <person name="Hayashi T."/>
            <person name="Nikaido I."/>
            <person name="Watanabe H."/>
            <person name="Oguri K."/>
            <person name="Kitazato H."/>
            <person name="Fujioka K."/>
            <person name="Kido Y."/>
            <person name="Takami H."/>
        </authorList>
    </citation>
    <scope>NUCLEOTIDE SEQUENCE</scope>
    <source>
        <tissue evidence="8">Whole body</tissue>
    </source>
</reference>
<proteinExistence type="evidence at transcript level"/>
<feature type="region of interest" description="Disordered" evidence="5">
    <location>
        <begin position="1"/>
        <end position="52"/>
    </location>
</feature>
<dbReference type="Pfam" id="PF03151">
    <property type="entry name" value="TPT"/>
    <property type="match status" value="1"/>
</dbReference>
<evidence type="ECO:0000256" key="3">
    <source>
        <dbReference type="ARBA" id="ARBA00022989"/>
    </source>
</evidence>
<dbReference type="EMBL" id="IACF01005525">
    <property type="protein sequence ID" value="LAB71110.1"/>
    <property type="molecule type" value="mRNA"/>
</dbReference>
<evidence type="ECO:0000256" key="5">
    <source>
        <dbReference type="SAM" id="MobiDB-lite"/>
    </source>
</evidence>
<feature type="transmembrane region" description="Helical" evidence="6">
    <location>
        <begin position="242"/>
        <end position="260"/>
    </location>
</feature>
<evidence type="ECO:0000256" key="2">
    <source>
        <dbReference type="ARBA" id="ARBA00022692"/>
    </source>
</evidence>
<accession>A0A2P2IB22</accession>
<feature type="transmembrane region" description="Helical" evidence="6">
    <location>
        <begin position="193"/>
        <end position="215"/>
    </location>
</feature>
<feature type="transmembrane region" description="Helical" evidence="6">
    <location>
        <begin position="339"/>
        <end position="360"/>
    </location>
</feature>
<dbReference type="InterPro" id="IPR050186">
    <property type="entry name" value="TPT_transporter"/>
</dbReference>
<name>A0A2P2IB22_9CRUS</name>
<dbReference type="InterPro" id="IPR004853">
    <property type="entry name" value="Sugar_P_trans_dom"/>
</dbReference>
<protein>
    <submittedName>
        <fullName evidence="8">Solute carrier family 35 member E2-like</fullName>
    </submittedName>
</protein>
<dbReference type="SUPFAM" id="SSF103481">
    <property type="entry name" value="Multidrug resistance efflux transporter EmrE"/>
    <property type="match status" value="1"/>
</dbReference>
<organism evidence="8">
    <name type="scientific">Hirondellea gigas</name>
    <dbReference type="NCBI Taxonomy" id="1518452"/>
    <lineage>
        <taxon>Eukaryota</taxon>
        <taxon>Metazoa</taxon>
        <taxon>Ecdysozoa</taxon>
        <taxon>Arthropoda</taxon>
        <taxon>Crustacea</taxon>
        <taxon>Multicrustacea</taxon>
        <taxon>Malacostraca</taxon>
        <taxon>Eumalacostraca</taxon>
        <taxon>Peracarida</taxon>
        <taxon>Amphipoda</taxon>
        <taxon>Amphilochidea</taxon>
        <taxon>Lysianassida</taxon>
        <taxon>Lysianassidira</taxon>
        <taxon>Lysianassoidea</taxon>
        <taxon>Lysianassidae</taxon>
        <taxon>Hirondellea</taxon>
    </lineage>
</organism>
<keyword evidence="2 6" id="KW-0812">Transmembrane</keyword>
<feature type="compositionally biased region" description="Low complexity" evidence="5">
    <location>
        <begin position="35"/>
        <end position="52"/>
    </location>
</feature>
<evidence type="ECO:0000256" key="4">
    <source>
        <dbReference type="ARBA" id="ARBA00023136"/>
    </source>
</evidence>
<feature type="transmembrane region" description="Helical" evidence="6">
    <location>
        <begin position="308"/>
        <end position="327"/>
    </location>
</feature>
<feature type="transmembrane region" description="Helical" evidence="6">
    <location>
        <begin position="122"/>
        <end position="139"/>
    </location>
</feature>
<keyword evidence="3 6" id="KW-1133">Transmembrane helix</keyword>
<evidence type="ECO:0000259" key="7">
    <source>
        <dbReference type="Pfam" id="PF03151"/>
    </source>
</evidence>
<dbReference type="GO" id="GO:0016020">
    <property type="term" value="C:membrane"/>
    <property type="evidence" value="ECO:0007669"/>
    <property type="project" value="UniProtKB-SubCell"/>
</dbReference>
<dbReference type="AlphaFoldDB" id="A0A2P2IB22"/>
<keyword evidence="4 6" id="KW-0472">Membrane</keyword>
<feature type="compositionally biased region" description="Polar residues" evidence="5">
    <location>
        <begin position="1"/>
        <end position="12"/>
    </location>
</feature>
<dbReference type="InterPro" id="IPR037185">
    <property type="entry name" value="EmrE-like"/>
</dbReference>
<evidence type="ECO:0000256" key="6">
    <source>
        <dbReference type="SAM" id="Phobius"/>
    </source>
</evidence>
<feature type="transmembrane region" description="Helical" evidence="6">
    <location>
        <begin position="151"/>
        <end position="172"/>
    </location>
</feature>